<proteinExistence type="predicted"/>
<dbReference type="AlphaFoldDB" id="A0A6G0SUX8"/>
<dbReference type="OrthoDB" id="6362223at2759"/>
<keyword evidence="2" id="KW-1185">Reference proteome</keyword>
<name>A0A6G0SUX8_APHGL</name>
<reference evidence="1 2" key="1">
    <citation type="submission" date="2019-08" db="EMBL/GenBank/DDBJ databases">
        <title>The genome of the soybean aphid Biotype 1, its phylome, world population structure and adaptation to the North American continent.</title>
        <authorList>
            <person name="Giordano R."/>
            <person name="Donthu R.K."/>
            <person name="Hernandez A.G."/>
            <person name="Wright C.L."/>
            <person name="Zimin A.V."/>
        </authorList>
    </citation>
    <scope>NUCLEOTIDE SEQUENCE [LARGE SCALE GENOMIC DNA]</scope>
    <source>
        <tissue evidence="1">Whole aphids</tissue>
    </source>
</reference>
<dbReference type="PANTHER" id="PTHR35385:SF2">
    <property type="entry name" value="PROTEIN B, PUTATIVE-RELATED"/>
    <property type="match status" value="1"/>
</dbReference>
<accession>A0A6G0SUX8</accession>
<comment type="caution">
    <text evidence="1">The sequence shown here is derived from an EMBL/GenBank/DDBJ whole genome shotgun (WGS) entry which is preliminary data.</text>
</comment>
<dbReference type="PANTHER" id="PTHR35385">
    <property type="entry name" value="PROTEIN B, PUTATIVE-RELATED-RELATED"/>
    <property type="match status" value="1"/>
</dbReference>
<evidence type="ECO:0000313" key="2">
    <source>
        <dbReference type="Proteomes" id="UP000475862"/>
    </source>
</evidence>
<gene>
    <name evidence="1" type="ORF">AGLY_017463</name>
</gene>
<dbReference type="Proteomes" id="UP000475862">
    <property type="component" value="Unassembled WGS sequence"/>
</dbReference>
<evidence type="ECO:0000313" key="1">
    <source>
        <dbReference type="EMBL" id="KAE9522119.1"/>
    </source>
</evidence>
<sequence length="329" mass="37733">MVDRNSSFTLKFRVFGRVKTTIPYKNTITQCLIKNAHSILPEVTNVRKSELPSVLFKKIYRCHHNTRPKKTSTPCPKYFTVNLLFAYKLLKMKWNNGEDNENMTFNQHFGASHGEPIIDSLRNARNSLREAFPQSTLLLCIFHAAWRYFWDSHHEPQKEHLEFKNLGSIYELKNTLYHIDLDLGICSCPEGCTEIENGWYGSILKQLQSLSVNTENQIKPNISINCVHTIANEVTMKENYNMENNESETAKECKDTKIHASLLSAIMTFGKYSGLDPTSKKLKLVGNKRIGKQSTTRFRHITEIKLQEGFLSGNSFQNTAMIDGVQSTD</sequence>
<protein>
    <submittedName>
        <fullName evidence="1">Uncharacterized protein</fullName>
    </submittedName>
</protein>
<organism evidence="1 2">
    <name type="scientific">Aphis glycines</name>
    <name type="common">Soybean aphid</name>
    <dbReference type="NCBI Taxonomy" id="307491"/>
    <lineage>
        <taxon>Eukaryota</taxon>
        <taxon>Metazoa</taxon>
        <taxon>Ecdysozoa</taxon>
        <taxon>Arthropoda</taxon>
        <taxon>Hexapoda</taxon>
        <taxon>Insecta</taxon>
        <taxon>Pterygota</taxon>
        <taxon>Neoptera</taxon>
        <taxon>Paraneoptera</taxon>
        <taxon>Hemiptera</taxon>
        <taxon>Sternorrhyncha</taxon>
        <taxon>Aphidomorpha</taxon>
        <taxon>Aphidoidea</taxon>
        <taxon>Aphididae</taxon>
        <taxon>Aphidini</taxon>
        <taxon>Aphis</taxon>
        <taxon>Aphis</taxon>
    </lineage>
</organism>
<dbReference type="EMBL" id="VYZN01001599">
    <property type="protein sequence ID" value="KAE9522119.1"/>
    <property type="molecule type" value="Genomic_DNA"/>
</dbReference>